<dbReference type="InterPro" id="IPR014143">
    <property type="entry name" value="NHEJ_ligase_prk"/>
</dbReference>
<dbReference type="GO" id="GO:0003910">
    <property type="term" value="F:DNA ligase (ATP) activity"/>
    <property type="evidence" value="ECO:0007669"/>
    <property type="project" value="InterPro"/>
</dbReference>
<evidence type="ECO:0000259" key="3">
    <source>
        <dbReference type="PROSITE" id="PS50160"/>
    </source>
</evidence>
<dbReference type="InterPro" id="IPR016059">
    <property type="entry name" value="DNA_ligase_ATP-dep_CS"/>
</dbReference>
<dbReference type="Pfam" id="PF21686">
    <property type="entry name" value="LigD_Prim-Pol"/>
    <property type="match status" value="1"/>
</dbReference>
<dbReference type="PANTHER" id="PTHR42705">
    <property type="entry name" value="BIFUNCTIONAL NON-HOMOLOGOUS END JOINING PROTEIN LIGD"/>
    <property type="match status" value="1"/>
</dbReference>
<dbReference type="SUPFAM" id="SSF56091">
    <property type="entry name" value="DNA ligase/mRNA capping enzyme, catalytic domain"/>
    <property type="match status" value="1"/>
</dbReference>
<reference evidence="4 5" key="1">
    <citation type="submission" date="2018-07" db="EMBL/GenBank/DDBJ databases">
        <title>Genomic Encyclopedia of Type Strains, Phase IV (KMG-IV): sequencing the most valuable type-strain genomes for metagenomic binning, comparative biology and taxonomic classification.</title>
        <authorList>
            <person name="Goeker M."/>
        </authorList>
    </citation>
    <scope>NUCLEOTIDE SEQUENCE [LARGE SCALE GENOMIC DNA]</scope>
    <source>
        <strain evidence="4 5">DSM 25281</strain>
    </source>
</reference>
<sequence>MKPMLPTLTFNPSPAGNWSYEIKYDGFRAILYLDRNSISLISRNGKELLPQFPEIKTYLENHTSIIQNQLPMVLDCELVLLKNPYASDFACLQVRGRMKSASKIQEASQKRPSRLMVFDMLHVKGADLFNKPYSMRRKRLEDLFQTWDLEPESLIKLAATFQTIQDIWPIVDLYGSEGIVIKKTNSLWFSGKRSAEWLKFKNWNTLSCFISGYSTKNGYYEISIYKEGKVCRIGQFLSGASPEQKNALNDVIHSNGIKKEDGIIEIPPGICVDIYYLEMMDNELREPRLKDFRFDLKPEDCTFKKLLFDSQNFPKKSTLTHLDKPLWEKPAIDKLMYLSYLRKIAPYILPYLKDRELTVIRLPHGINGESFFQKNCPEYAPEYIKTHKNDNINYILCNDLASLIWLGNQLAIEFHIPFTQAGNSFPEEIVFDLDPPGREYFHLAVSAALKLKELFDGMSLISFVKTSGNKGLQVFVPLPSQKFTWEETRLFTEFIAKYLVTNHSEQFTIERLKKNRGKRLYFDYIQHAEGKTIIAPYSVRANADALLSAPLFWSDVSAELNIEDYTMDSVLHSLKKRGCPFSTYFQSKKRQPFSPILEFLKKGGN</sequence>
<comment type="similarity">
    <text evidence="1">In the C-terminal section; belongs to the ATP-dependent DNA ligase family.</text>
</comment>
<protein>
    <submittedName>
        <fullName evidence="4">Bifunctional non-homologous end joining protein LigD</fullName>
    </submittedName>
</protein>
<dbReference type="EMBL" id="QQAY01000004">
    <property type="protein sequence ID" value="RDI43134.1"/>
    <property type="molecule type" value="Genomic_DNA"/>
</dbReference>
<dbReference type="GO" id="GO:0006310">
    <property type="term" value="P:DNA recombination"/>
    <property type="evidence" value="ECO:0007669"/>
    <property type="project" value="InterPro"/>
</dbReference>
<gene>
    <name evidence="4" type="ORF">DFR59_104186</name>
</gene>
<dbReference type="PROSITE" id="PS50160">
    <property type="entry name" value="DNA_LIGASE_A3"/>
    <property type="match status" value="1"/>
</dbReference>
<dbReference type="InterPro" id="IPR052171">
    <property type="entry name" value="NHEJ_LigD"/>
</dbReference>
<organism evidence="4 5">
    <name type="scientific">Falsibacillus pallidus</name>
    <dbReference type="NCBI Taxonomy" id="493781"/>
    <lineage>
        <taxon>Bacteria</taxon>
        <taxon>Bacillati</taxon>
        <taxon>Bacillota</taxon>
        <taxon>Bacilli</taxon>
        <taxon>Bacillales</taxon>
        <taxon>Bacillaceae</taxon>
        <taxon>Falsibacillus</taxon>
    </lineage>
</organism>
<dbReference type="GO" id="GO:0006281">
    <property type="term" value="P:DNA repair"/>
    <property type="evidence" value="ECO:0007669"/>
    <property type="project" value="InterPro"/>
</dbReference>
<name>A0A370GL80_9BACI</name>
<evidence type="ECO:0000313" key="5">
    <source>
        <dbReference type="Proteomes" id="UP000255326"/>
    </source>
</evidence>
<dbReference type="InterPro" id="IPR014145">
    <property type="entry name" value="LigD_pol_dom"/>
</dbReference>
<evidence type="ECO:0000313" key="4">
    <source>
        <dbReference type="EMBL" id="RDI43134.1"/>
    </source>
</evidence>
<dbReference type="Gene3D" id="3.30.470.30">
    <property type="entry name" value="DNA ligase/mRNA capping enzyme"/>
    <property type="match status" value="1"/>
</dbReference>
<dbReference type="AlphaFoldDB" id="A0A370GL80"/>
<dbReference type="NCBIfam" id="TIGR02776">
    <property type="entry name" value="NHEJ_ligase_prk"/>
    <property type="match status" value="1"/>
</dbReference>
<dbReference type="OrthoDB" id="9802472at2"/>
<dbReference type="InterPro" id="IPR012310">
    <property type="entry name" value="DNA_ligase_ATP-dep_cent"/>
</dbReference>
<evidence type="ECO:0000256" key="1">
    <source>
        <dbReference type="ARBA" id="ARBA00049981"/>
    </source>
</evidence>
<accession>A0A370GL80</accession>
<comment type="caution">
    <text evidence="4">The sequence shown here is derived from an EMBL/GenBank/DDBJ whole genome shotgun (WGS) entry which is preliminary data.</text>
</comment>
<dbReference type="CDD" id="cd07906">
    <property type="entry name" value="Adenylation_DNA_ligase_LigD_LigC"/>
    <property type="match status" value="1"/>
</dbReference>
<comment type="similarity">
    <text evidence="2">In the N-terminal section; belongs to the LigD polymerase family.</text>
</comment>
<dbReference type="PANTHER" id="PTHR42705:SF2">
    <property type="entry name" value="BIFUNCTIONAL NON-HOMOLOGOUS END JOINING PROTEIN LIGD"/>
    <property type="match status" value="1"/>
</dbReference>
<dbReference type="Gene3D" id="3.90.920.10">
    <property type="entry name" value="DNA primase, PRIM domain"/>
    <property type="match status" value="1"/>
</dbReference>
<evidence type="ECO:0000256" key="2">
    <source>
        <dbReference type="ARBA" id="ARBA00049990"/>
    </source>
</evidence>
<keyword evidence="5" id="KW-1185">Reference proteome</keyword>
<dbReference type="GO" id="GO:0005524">
    <property type="term" value="F:ATP binding"/>
    <property type="evidence" value="ECO:0007669"/>
    <property type="project" value="InterPro"/>
</dbReference>
<dbReference type="NCBIfam" id="TIGR02778">
    <property type="entry name" value="ligD_pol"/>
    <property type="match status" value="1"/>
</dbReference>
<dbReference type="Pfam" id="PF01068">
    <property type="entry name" value="DNA_ligase_A_M"/>
    <property type="match status" value="1"/>
</dbReference>
<dbReference type="PROSITE" id="PS00697">
    <property type="entry name" value="DNA_LIGASE_A1"/>
    <property type="match status" value="1"/>
</dbReference>
<dbReference type="Proteomes" id="UP000255326">
    <property type="component" value="Unassembled WGS sequence"/>
</dbReference>
<proteinExistence type="inferred from homology"/>
<feature type="domain" description="ATP-dependent DNA ligase family profile" evidence="3">
    <location>
        <begin position="106"/>
        <end position="201"/>
    </location>
</feature>